<keyword evidence="2" id="KW-1185">Reference proteome</keyword>
<organism evidence="1 2">
    <name type="scientific">Lichtheimia ornata</name>
    <dbReference type="NCBI Taxonomy" id="688661"/>
    <lineage>
        <taxon>Eukaryota</taxon>
        <taxon>Fungi</taxon>
        <taxon>Fungi incertae sedis</taxon>
        <taxon>Mucoromycota</taxon>
        <taxon>Mucoromycotina</taxon>
        <taxon>Mucoromycetes</taxon>
        <taxon>Mucorales</taxon>
        <taxon>Lichtheimiaceae</taxon>
        <taxon>Lichtheimia</taxon>
    </lineage>
</organism>
<dbReference type="AlphaFoldDB" id="A0AAD7UU04"/>
<proteinExistence type="predicted"/>
<protein>
    <submittedName>
        <fullName evidence="1">Uncharacterized protein</fullName>
    </submittedName>
</protein>
<accession>A0AAD7UU04</accession>
<evidence type="ECO:0000313" key="2">
    <source>
        <dbReference type="Proteomes" id="UP001234581"/>
    </source>
</evidence>
<dbReference type="GeneID" id="83218677"/>
<dbReference type="RefSeq" id="XP_058337970.1">
    <property type="nucleotide sequence ID" value="XM_058491246.1"/>
</dbReference>
<dbReference type="EMBL" id="JARTCD010000086">
    <property type="protein sequence ID" value="KAJ8653056.1"/>
    <property type="molecule type" value="Genomic_DNA"/>
</dbReference>
<dbReference type="Proteomes" id="UP001234581">
    <property type="component" value="Unassembled WGS sequence"/>
</dbReference>
<reference evidence="1 2" key="1">
    <citation type="submission" date="2023-03" db="EMBL/GenBank/DDBJ databases">
        <title>Genome sequence of Lichtheimia ornata CBS 291.66.</title>
        <authorList>
            <person name="Mohabir J.T."/>
            <person name="Shea T.P."/>
            <person name="Kurbessoian T."/>
            <person name="Berby B."/>
            <person name="Fontaine J."/>
            <person name="Livny J."/>
            <person name="Gnirke A."/>
            <person name="Stajich J.E."/>
            <person name="Cuomo C.A."/>
        </authorList>
    </citation>
    <scope>NUCLEOTIDE SEQUENCE [LARGE SCALE GENOMIC DNA]</scope>
    <source>
        <strain evidence="1">CBS 291.66</strain>
    </source>
</reference>
<name>A0AAD7UU04_9FUNG</name>
<sequence length="139" mass="15408">MAYLVPKSAGDDCVIQRDQCRELLVFWCFDVYKITSESSQQSGKVRLSLGAVNLYFISGGCLPSNGFIPSSGSSHYQQFGEHPEMKVSYRLITSAARSFGIDAIATTVCHCQGTGYCREISTCRSIFQHGLEQGRYEEV</sequence>
<gene>
    <name evidence="1" type="ORF">O0I10_011276</name>
</gene>
<evidence type="ECO:0000313" key="1">
    <source>
        <dbReference type="EMBL" id="KAJ8653056.1"/>
    </source>
</evidence>
<comment type="caution">
    <text evidence="1">The sequence shown here is derived from an EMBL/GenBank/DDBJ whole genome shotgun (WGS) entry which is preliminary data.</text>
</comment>